<dbReference type="SUPFAM" id="SSF46785">
    <property type="entry name" value="Winged helix' DNA-binding domain"/>
    <property type="match status" value="1"/>
</dbReference>
<dbReference type="RefSeq" id="WP_205356586.1">
    <property type="nucleotide sequence ID" value="NZ_JADKYB010000004.1"/>
</dbReference>
<evidence type="ECO:0000256" key="3">
    <source>
        <dbReference type="ARBA" id="ARBA00023125"/>
    </source>
</evidence>
<dbReference type="InterPro" id="IPR036390">
    <property type="entry name" value="WH_DNA-bd_sf"/>
</dbReference>
<keyword evidence="2" id="KW-0805">Transcription regulation</keyword>
<dbReference type="Pfam" id="PF00126">
    <property type="entry name" value="HTH_1"/>
    <property type="match status" value="1"/>
</dbReference>
<dbReference type="SUPFAM" id="SSF53850">
    <property type="entry name" value="Periplasmic binding protein-like II"/>
    <property type="match status" value="1"/>
</dbReference>
<evidence type="ECO:0000256" key="1">
    <source>
        <dbReference type="ARBA" id="ARBA00009437"/>
    </source>
</evidence>
<keyword evidence="7" id="KW-1185">Reference proteome</keyword>
<reference evidence="6 7" key="1">
    <citation type="submission" date="2021-01" db="EMBL/GenBank/DDBJ databases">
        <title>Streptomyces acididurans sp. nov., isolated from a peat swamp forest soil.</title>
        <authorList>
            <person name="Chantavorakit T."/>
            <person name="Duangmal K."/>
        </authorList>
    </citation>
    <scope>NUCLEOTIDE SEQUENCE [LARGE SCALE GENOMIC DNA]</scope>
    <source>
        <strain evidence="6 7">KK5PA1</strain>
    </source>
</reference>
<protein>
    <submittedName>
        <fullName evidence="6">LysR family transcriptional regulator</fullName>
    </submittedName>
</protein>
<proteinExistence type="inferred from homology"/>
<dbReference type="PANTHER" id="PTHR30346:SF29">
    <property type="entry name" value="LYSR SUBSTRATE-BINDING"/>
    <property type="match status" value="1"/>
</dbReference>
<name>A0ABS2TRX7_9ACTN</name>
<evidence type="ECO:0000259" key="5">
    <source>
        <dbReference type="PROSITE" id="PS50931"/>
    </source>
</evidence>
<evidence type="ECO:0000313" key="7">
    <source>
        <dbReference type="Proteomes" id="UP000749040"/>
    </source>
</evidence>
<evidence type="ECO:0000256" key="2">
    <source>
        <dbReference type="ARBA" id="ARBA00023015"/>
    </source>
</evidence>
<dbReference type="PRINTS" id="PR00039">
    <property type="entry name" value="HTHLYSR"/>
</dbReference>
<comment type="caution">
    <text evidence="6">The sequence shown here is derived from an EMBL/GenBank/DDBJ whole genome shotgun (WGS) entry which is preliminary data.</text>
</comment>
<dbReference type="CDD" id="cd08423">
    <property type="entry name" value="PBP2_LTTR_like_6"/>
    <property type="match status" value="1"/>
</dbReference>
<organism evidence="6 7">
    <name type="scientific">Actinacidiphila acididurans</name>
    <dbReference type="NCBI Taxonomy" id="2784346"/>
    <lineage>
        <taxon>Bacteria</taxon>
        <taxon>Bacillati</taxon>
        <taxon>Actinomycetota</taxon>
        <taxon>Actinomycetes</taxon>
        <taxon>Kitasatosporales</taxon>
        <taxon>Streptomycetaceae</taxon>
        <taxon>Actinacidiphila</taxon>
    </lineage>
</organism>
<comment type="similarity">
    <text evidence="1">Belongs to the LysR transcriptional regulatory family.</text>
</comment>
<keyword evidence="3" id="KW-0238">DNA-binding</keyword>
<dbReference type="InterPro" id="IPR000847">
    <property type="entry name" value="LysR_HTH_N"/>
</dbReference>
<evidence type="ECO:0000313" key="6">
    <source>
        <dbReference type="EMBL" id="MBM9504728.1"/>
    </source>
</evidence>
<dbReference type="InterPro" id="IPR005119">
    <property type="entry name" value="LysR_subst-bd"/>
</dbReference>
<sequence>MFEARHLRVLRSVARTGSFSAAARDLGCTQPAVSQQMKALESAAGTPLLVRGAREMRLTEAGEALVRHATGILAGLTAAEEEIAAIAGLRAGRVRLASFPSGSATLVPDAVADMRERHPGTKISLVEAEPPRSVEMLRAGDCDITLAFRYVDLPTPAEESWADLVVRPLLTDRLVGVVPQNHPLAGRADPARIGEFAEEQWIAGCPRCRGHLVEVCERAGFTPRIDFATDDYPAVVGLVAAGVGVAVLPELALESVRAKGVAVLEMQPAVEREVVALTLPDLAHVPAVDMMLARLARAGLRQARRTGLARQAAAEGAGGVAAAGR</sequence>
<feature type="domain" description="HTH lysR-type" evidence="5">
    <location>
        <begin position="2"/>
        <end position="59"/>
    </location>
</feature>
<gene>
    <name evidence="6" type="ORF">ITX44_09285</name>
</gene>
<dbReference type="PROSITE" id="PS50931">
    <property type="entry name" value="HTH_LYSR"/>
    <property type="match status" value="1"/>
</dbReference>
<dbReference type="EMBL" id="JADKYB010000004">
    <property type="protein sequence ID" value="MBM9504728.1"/>
    <property type="molecule type" value="Genomic_DNA"/>
</dbReference>
<dbReference type="Gene3D" id="1.10.10.10">
    <property type="entry name" value="Winged helix-like DNA-binding domain superfamily/Winged helix DNA-binding domain"/>
    <property type="match status" value="1"/>
</dbReference>
<keyword evidence="4" id="KW-0804">Transcription</keyword>
<dbReference type="InterPro" id="IPR036388">
    <property type="entry name" value="WH-like_DNA-bd_sf"/>
</dbReference>
<dbReference type="Pfam" id="PF03466">
    <property type="entry name" value="LysR_substrate"/>
    <property type="match status" value="1"/>
</dbReference>
<dbReference type="Proteomes" id="UP000749040">
    <property type="component" value="Unassembled WGS sequence"/>
</dbReference>
<accession>A0ABS2TRX7</accession>
<evidence type="ECO:0000256" key="4">
    <source>
        <dbReference type="ARBA" id="ARBA00023163"/>
    </source>
</evidence>
<dbReference type="PANTHER" id="PTHR30346">
    <property type="entry name" value="TRANSCRIPTIONAL DUAL REGULATOR HCAR-RELATED"/>
    <property type="match status" value="1"/>
</dbReference>
<dbReference type="Gene3D" id="3.40.190.10">
    <property type="entry name" value="Periplasmic binding protein-like II"/>
    <property type="match status" value="2"/>
</dbReference>